<protein>
    <submittedName>
        <fullName evidence="2">LAGLIDADG endonuclease</fullName>
    </submittedName>
</protein>
<dbReference type="GeneID" id="35116804"/>
<dbReference type="AlphaFoldDB" id="A0A2H4NRV2"/>
<dbReference type="Gene3D" id="3.10.28.10">
    <property type="entry name" value="Homing endonucleases"/>
    <property type="match status" value="2"/>
</dbReference>
<dbReference type="SUPFAM" id="SSF55608">
    <property type="entry name" value="Homing endonucleases"/>
    <property type="match status" value="1"/>
</dbReference>
<feature type="domain" description="Homing endonuclease LAGLIDADG" evidence="1">
    <location>
        <begin position="7"/>
        <end position="123"/>
    </location>
</feature>
<organism evidence="2">
    <name type="scientific">Bipolaris cookei</name>
    <dbReference type="NCBI Taxonomy" id="74410"/>
    <lineage>
        <taxon>Eukaryota</taxon>
        <taxon>Fungi</taxon>
        <taxon>Dikarya</taxon>
        <taxon>Ascomycota</taxon>
        <taxon>Pezizomycotina</taxon>
        <taxon>Dothideomycetes</taxon>
        <taxon>Pleosporomycetidae</taxon>
        <taxon>Pleosporales</taxon>
        <taxon>Pleosporineae</taxon>
        <taxon>Pleosporaceae</taxon>
        <taxon>Bipolaris</taxon>
    </lineage>
</organism>
<sequence>MSPTILTRKDKRRGTTTQSLYFRTLAMPCLNDYYDLFYKERVKVIPRNLSTLLTARGLAYWIMDDGGKSVYNQTILHTRSFMLEKVKYLQSVLSENFGLVTRLEEKKKDKWVIYIPVRQVTKLKDIVGPYMNESMLYKI</sequence>
<dbReference type="InterPro" id="IPR027434">
    <property type="entry name" value="Homing_endonucl"/>
</dbReference>
<accession>A0A2H4NRV2</accession>
<name>A0A2H4NRV2_9PLEO</name>
<keyword evidence="2" id="KW-0378">Hydrolase</keyword>
<keyword evidence="2" id="KW-0496">Mitochondrion</keyword>
<reference evidence="2" key="1">
    <citation type="submission" date="2017-08" db="EMBL/GenBank/DDBJ databases">
        <title>The genome sequence of Bipolaris cookei reveals mechanisms of pathogenesis underlying target leaf spot of sorghum.</title>
        <authorList>
            <person name="Zaccaron A.Z."/>
            <person name="Bluhm B.H."/>
        </authorList>
    </citation>
    <scope>NUCLEOTIDE SEQUENCE</scope>
    <source>
        <strain evidence="2">LSLP18</strain>
    </source>
</reference>
<keyword evidence="2" id="KW-0255">Endonuclease</keyword>
<dbReference type="InterPro" id="IPR004860">
    <property type="entry name" value="LAGLIDADG_dom"/>
</dbReference>
<evidence type="ECO:0000259" key="1">
    <source>
        <dbReference type="Pfam" id="PF03161"/>
    </source>
</evidence>
<proteinExistence type="predicted"/>
<gene>
    <name evidence="2" type="primary">orf139</name>
</gene>
<keyword evidence="2" id="KW-0540">Nuclease</keyword>
<dbReference type="RefSeq" id="YP_009445558.1">
    <property type="nucleotide sequence ID" value="NC_036417.1"/>
</dbReference>
<geneLocation type="mitochondrion" evidence="2"/>
<dbReference type="Pfam" id="PF03161">
    <property type="entry name" value="LAGLIDADG_2"/>
    <property type="match status" value="1"/>
</dbReference>
<evidence type="ECO:0000313" key="2">
    <source>
        <dbReference type="EMBL" id="ATV95718.1"/>
    </source>
</evidence>
<dbReference type="GO" id="GO:0004519">
    <property type="term" value="F:endonuclease activity"/>
    <property type="evidence" value="ECO:0007669"/>
    <property type="project" value="UniProtKB-KW"/>
</dbReference>
<dbReference type="EMBL" id="MF784482">
    <property type="protein sequence ID" value="ATV95718.1"/>
    <property type="molecule type" value="Genomic_DNA"/>
</dbReference>